<organism evidence="1 2">
    <name type="scientific">Aphanomyces astaci</name>
    <name type="common">Crayfish plague agent</name>
    <dbReference type="NCBI Taxonomy" id="112090"/>
    <lineage>
        <taxon>Eukaryota</taxon>
        <taxon>Sar</taxon>
        <taxon>Stramenopiles</taxon>
        <taxon>Oomycota</taxon>
        <taxon>Saprolegniomycetes</taxon>
        <taxon>Saprolegniales</taxon>
        <taxon>Verrucalvaceae</taxon>
        <taxon>Aphanomyces</taxon>
    </lineage>
</organism>
<dbReference type="SUPFAM" id="SSF50729">
    <property type="entry name" value="PH domain-like"/>
    <property type="match status" value="1"/>
</dbReference>
<evidence type="ECO:0000313" key="2">
    <source>
        <dbReference type="Proteomes" id="UP000265427"/>
    </source>
</evidence>
<sequence>MAGGIREGYLLHLDAIADNVGDIRYVALEEGVIKFYAAPDRLEAHLMHTISLTRHTVEVDIIPFNDGNGVPCRFVVHLTPYSDSSTSHDKEQFLLFSAPTSAATTLWMKALLNWHRHSFDTSVRSLPINAEDQAAIDAQRATDLQQLEERMQQYDLTPRPPQKHASSTSSIWSWMQSLMY</sequence>
<dbReference type="Proteomes" id="UP000265427">
    <property type="component" value="Unassembled WGS sequence"/>
</dbReference>
<accession>A0A397BPJ5</accession>
<evidence type="ECO:0000313" key="1">
    <source>
        <dbReference type="EMBL" id="RHY20343.1"/>
    </source>
</evidence>
<gene>
    <name evidence="1" type="ORF">DYB36_002912</name>
</gene>
<dbReference type="EMBL" id="QUSZ01002938">
    <property type="protein sequence ID" value="RHY20343.1"/>
    <property type="molecule type" value="Genomic_DNA"/>
</dbReference>
<dbReference type="CDD" id="cd00821">
    <property type="entry name" value="PH"/>
    <property type="match status" value="1"/>
</dbReference>
<dbReference type="AlphaFoldDB" id="A0A397BPJ5"/>
<name>A0A397BPJ5_APHAT</name>
<evidence type="ECO:0008006" key="3">
    <source>
        <dbReference type="Google" id="ProtNLM"/>
    </source>
</evidence>
<dbReference type="VEuPathDB" id="FungiDB:H257_15047"/>
<comment type="caution">
    <text evidence="1">The sequence shown here is derived from an EMBL/GenBank/DDBJ whole genome shotgun (WGS) entry which is preliminary data.</text>
</comment>
<protein>
    <recommendedName>
        <fullName evidence="3">PH domain-containing protein</fullName>
    </recommendedName>
</protein>
<reference evidence="1 2" key="1">
    <citation type="submission" date="2018-08" db="EMBL/GenBank/DDBJ databases">
        <title>Aphanomyces genome sequencing and annotation.</title>
        <authorList>
            <person name="Minardi D."/>
            <person name="Oidtmann B."/>
            <person name="Van Der Giezen M."/>
            <person name="Studholme D.J."/>
        </authorList>
    </citation>
    <scope>NUCLEOTIDE SEQUENCE [LARGE SCALE GENOMIC DNA]</scope>
    <source>
        <strain evidence="1 2">Kv</strain>
    </source>
</reference>
<proteinExistence type="predicted"/>